<sequence>MFPFPQNFQEDPACRLADLAVANRLLSLTWFVTSKWREKQAAPLRVTLWKYTTARLPSNLGSAHGFLVYGGTCRAGVIFYFLLPRWASYLPDSSFHPAGPRGLLENRFQVVSRAGKKADPPRRRDVVSLEPQDPWMFWSCFYVYAHGVLLCSAAPSRRRLQMAAMHLQTMWSAREGG</sequence>
<keyword evidence="1" id="KW-0472">Membrane</keyword>
<comment type="caution">
    <text evidence="2">The sequence shown here is derived from an EMBL/GenBank/DDBJ whole genome shotgun (WGS) entry which is preliminary data.</text>
</comment>
<gene>
    <name evidence="2" type="ORF">HPB51_023742</name>
</gene>
<protein>
    <submittedName>
        <fullName evidence="2">Uncharacterized protein</fullName>
    </submittedName>
</protein>
<dbReference type="Proteomes" id="UP000821866">
    <property type="component" value="Chromosome 2"/>
</dbReference>
<keyword evidence="1" id="KW-1133">Transmembrane helix</keyword>
<reference evidence="2" key="1">
    <citation type="journal article" date="2020" name="Cell">
        <title>Large-Scale Comparative Analyses of Tick Genomes Elucidate Their Genetic Diversity and Vector Capacities.</title>
        <authorList>
            <consortium name="Tick Genome and Microbiome Consortium (TIGMIC)"/>
            <person name="Jia N."/>
            <person name="Wang J."/>
            <person name="Shi W."/>
            <person name="Du L."/>
            <person name="Sun Y."/>
            <person name="Zhan W."/>
            <person name="Jiang J.F."/>
            <person name="Wang Q."/>
            <person name="Zhang B."/>
            <person name="Ji P."/>
            <person name="Bell-Sakyi L."/>
            <person name="Cui X.M."/>
            <person name="Yuan T.T."/>
            <person name="Jiang B.G."/>
            <person name="Yang W.F."/>
            <person name="Lam T.T."/>
            <person name="Chang Q.C."/>
            <person name="Ding S.J."/>
            <person name="Wang X.J."/>
            <person name="Zhu J.G."/>
            <person name="Ruan X.D."/>
            <person name="Zhao L."/>
            <person name="Wei J.T."/>
            <person name="Ye R.Z."/>
            <person name="Que T.C."/>
            <person name="Du C.H."/>
            <person name="Zhou Y.H."/>
            <person name="Cheng J.X."/>
            <person name="Dai P.F."/>
            <person name="Guo W.B."/>
            <person name="Han X.H."/>
            <person name="Huang E.J."/>
            <person name="Li L.F."/>
            <person name="Wei W."/>
            <person name="Gao Y.C."/>
            <person name="Liu J.Z."/>
            <person name="Shao H.Z."/>
            <person name="Wang X."/>
            <person name="Wang C.C."/>
            <person name="Yang T.C."/>
            <person name="Huo Q.B."/>
            <person name="Li W."/>
            <person name="Chen H.Y."/>
            <person name="Chen S.E."/>
            <person name="Zhou L.G."/>
            <person name="Ni X.B."/>
            <person name="Tian J.H."/>
            <person name="Sheng Y."/>
            <person name="Liu T."/>
            <person name="Pan Y.S."/>
            <person name="Xia L.Y."/>
            <person name="Li J."/>
            <person name="Zhao F."/>
            <person name="Cao W.C."/>
        </authorList>
    </citation>
    <scope>NUCLEOTIDE SEQUENCE</scope>
    <source>
        <strain evidence="2">Rmic-2018</strain>
    </source>
</reference>
<accession>A0A9J6EJZ5</accession>
<feature type="transmembrane region" description="Helical" evidence="1">
    <location>
        <begin position="65"/>
        <end position="83"/>
    </location>
</feature>
<reference evidence="2" key="2">
    <citation type="submission" date="2021-09" db="EMBL/GenBank/DDBJ databases">
        <authorList>
            <person name="Jia N."/>
            <person name="Wang J."/>
            <person name="Shi W."/>
            <person name="Du L."/>
            <person name="Sun Y."/>
            <person name="Zhan W."/>
            <person name="Jiang J."/>
            <person name="Wang Q."/>
            <person name="Zhang B."/>
            <person name="Ji P."/>
            <person name="Sakyi L.B."/>
            <person name="Cui X."/>
            <person name="Yuan T."/>
            <person name="Jiang B."/>
            <person name="Yang W."/>
            <person name="Lam T.T.-Y."/>
            <person name="Chang Q."/>
            <person name="Ding S."/>
            <person name="Wang X."/>
            <person name="Zhu J."/>
            <person name="Ruan X."/>
            <person name="Zhao L."/>
            <person name="Wei J."/>
            <person name="Que T."/>
            <person name="Du C."/>
            <person name="Cheng J."/>
            <person name="Dai P."/>
            <person name="Han X."/>
            <person name="Huang E."/>
            <person name="Gao Y."/>
            <person name="Liu J."/>
            <person name="Shao H."/>
            <person name="Ye R."/>
            <person name="Li L."/>
            <person name="Wei W."/>
            <person name="Wang X."/>
            <person name="Wang C."/>
            <person name="Huo Q."/>
            <person name="Li W."/>
            <person name="Guo W."/>
            <person name="Chen H."/>
            <person name="Chen S."/>
            <person name="Zhou L."/>
            <person name="Zhou L."/>
            <person name="Ni X."/>
            <person name="Tian J."/>
            <person name="Zhou Y."/>
            <person name="Sheng Y."/>
            <person name="Liu T."/>
            <person name="Pan Y."/>
            <person name="Xia L."/>
            <person name="Li J."/>
            <person name="Zhao F."/>
            <person name="Cao W."/>
        </authorList>
    </citation>
    <scope>NUCLEOTIDE SEQUENCE</scope>
    <source>
        <strain evidence="2">Rmic-2018</strain>
        <tissue evidence="2">Larvae</tissue>
    </source>
</reference>
<keyword evidence="3" id="KW-1185">Reference proteome</keyword>
<organism evidence="2 3">
    <name type="scientific">Rhipicephalus microplus</name>
    <name type="common">Cattle tick</name>
    <name type="synonym">Boophilus microplus</name>
    <dbReference type="NCBI Taxonomy" id="6941"/>
    <lineage>
        <taxon>Eukaryota</taxon>
        <taxon>Metazoa</taxon>
        <taxon>Ecdysozoa</taxon>
        <taxon>Arthropoda</taxon>
        <taxon>Chelicerata</taxon>
        <taxon>Arachnida</taxon>
        <taxon>Acari</taxon>
        <taxon>Parasitiformes</taxon>
        <taxon>Ixodida</taxon>
        <taxon>Ixodoidea</taxon>
        <taxon>Ixodidae</taxon>
        <taxon>Rhipicephalinae</taxon>
        <taxon>Rhipicephalus</taxon>
        <taxon>Boophilus</taxon>
    </lineage>
</organism>
<evidence type="ECO:0000313" key="3">
    <source>
        <dbReference type="Proteomes" id="UP000821866"/>
    </source>
</evidence>
<name>A0A9J6EJZ5_RHIMP</name>
<proteinExistence type="predicted"/>
<evidence type="ECO:0000313" key="2">
    <source>
        <dbReference type="EMBL" id="KAH8034428.1"/>
    </source>
</evidence>
<dbReference type="AlphaFoldDB" id="A0A9J6EJZ5"/>
<feature type="transmembrane region" description="Helical" evidence="1">
    <location>
        <begin position="135"/>
        <end position="155"/>
    </location>
</feature>
<keyword evidence="1" id="KW-0812">Transmembrane</keyword>
<evidence type="ECO:0000256" key="1">
    <source>
        <dbReference type="SAM" id="Phobius"/>
    </source>
</evidence>
<dbReference type="EMBL" id="JABSTU010000004">
    <property type="protein sequence ID" value="KAH8034428.1"/>
    <property type="molecule type" value="Genomic_DNA"/>
</dbReference>